<dbReference type="InterPro" id="IPR003961">
    <property type="entry name" value="FN3_dom"/>
</dbReference>
<dbReference type="GO" id="GO:0098632">
    <property type="term" value="F:cell-cell adhesion mediator activity"/>
    <property type="evidence" value="ECO:0007669"/>
    <property type="project" value="TreeGrafter"/>
</dbReference>
<dbReference type="InterPro" id="IPR036116">
    <property type="entry name" value="FN3_sf"/>
</dbReference>
<dbReference type="FunFam" id="2.60.40.10:FF:000035">
    <property type="entry name" value="Contactin 1"/>
    <property type="match status" value="1"/>
</dbReference>
<dbReference type="SMART" id="SM00060">
    <property type="entry name" value="FN3"/>
    <property type="match status" value="3"/>
</dbReference>
<dbReference type="GO" id="GO:0007411">
    <property type="term" value="P:axon guidance"/>
    <property type="evidence" value="ECO:0007669"/>
    <property type="project" value="TreeGrafter"/>
</dbReference>
<dbReference type="PROSITE" id="PS50853">
    <property type="entry name" value="FN3"/>
    <property type="match status" value="3"/>
</dbReference>
<keyword evidence="11" id="KW-0812">Transmembrane</keyword>
<evidence type="ECO:0000256" key="4">
    <source>
        <dbReference type="ARBA" id="ARBA00022622"/>
    </source>
</evidence>
<dbReference type="GO" id="GO:0005886">
    <property type="term" value="C:plasma membrane"/>
    <property type="evidence" value="ECO:0007669"/>
    <property type="project" value="UniProtKB-SubCell"/>
</dbReference>
<dbReference type="GO" id="GO:0098552">
    <property type="term" value="C:side of membrane"/>
    <property type="evidence" value="ECO:0007669"/>
    <property type="project" value="UniProtKB-KW"/>
</dbReference>
<comment type="similarity">
    <text evidence="2">Belongs to the immunoglobulin superfamily. Contactin family.</text>
</comment>
<comment type="subcellular location">
    <subcellularLocation>
        <location evidence="1">Cell membrane</location>
        <topology evidence="1">Lipid-anchor</topology>
        <topology evidence="1">GPI-anchor</topology>
    </subcellularLocation>
</comment>
<keyword evidence="4" id="KW-0336">GPI-anchor</keyword>
<sequence length="603" mass="67372">MHLFKIYHKNRKYSSWSELWSIFFSITLIFETVAKSLHLGIFPTQGSNPGLLHCRRILYQLREADPMPTCISKKGTEFMRTWLLLGAFVLYLGSIPGLGRSPREGKGGLVLSNLFQNFPQFIVIHTVKGFGIVNKSEIDIFLELSCFLMIQQIVWGHHKPHPYKKASLINKCYSRSWFWRFKETGHLHRVRILHKLNKSMTSCERTDSSLERNSTMGKILFGFILHDLLYCHISCIMVTSQVVLVVKKPSANEGDLRDEEEKNSLVAIIYPGCHKILNTFFNISQFLLAPSPTLTQPPSLCVFFFPSLDLTASIYLALHHFLALSFPEVITGDMESAMAVDLNPWVEYEFRVVATNPIGTGDPSTPSRMIRTNEAVPKTAPTNVSGRSGRRHELVIAWEPVSEEFQNGEGFGYIVAFRPNGTRGWKEKMVTSSEASKFIYRDESVPPLTPFEVKVGVYNNKGDGPFSQIVVICSAEGEPTAAPTDVKATSMSVSEILVAWKHIKESLGRPQGFEVFYRQEGHSNSQVIETQKPQAVVPLPDAGVYIIEVRAYGEGGDGTASSQIRVPSYSGGKITSAQSALHTLSMSSSVTLLLALMIPSTPW</sequence>
<keyword evidence="10" id="KW-0449">Lipoprotein</keyword>
<keyword evidence="9" id="KW-0325">Glycoprotein</keyword>
<proteinExistence type="inferred from homology"/>
<evidence type="ECO:0000256" key="1">
    <source>
        <dbReference type="ARBA" id="ARBA00004609"/>
    </source>
</evidence>
<gene>
    <name evidence="13" type="ORF">FD755_017369</name>
</gene>
<keyword evidence="8" id="KW-1015">Disulfide bond</keyword>
<keyword evidence="6" id="KW-0130">Cell adhesion</keyword>
<keyword evidence="3" id="KW-1003">Cell membrane</keyword>
<reference evidence="13 14" key="1">
    <citation type="submission" date="2019-06" db="EMBL/GenBank/DDBJ databases">
        <title>Discovery of a novel chromosome fission-fusion reversal in muntjac.</title>
        <authorList>
            <person name="Mudd A.B."/>
            <person name="Bredeson J.V."/>
            <person name="Baum R."/>
            <person name="Hockemeyer D."/>
            <person name="Rokhsar D.S."/>
        </authorList>
    </citation>
    <scope>NUCLEOTIDE SEQUENCE [LARGE SCALE GENOMIC DNA]</scope>
    <source>
        <strain evidence="13">UCam_UCB_Mr</strain>
        <tissue evidence="13">Fibroblast cell line</tissue>
    </source>
</reference>
<dbReference type="PANTHER" id="PTHR44170">
    <property type="entry name" value="PROTEIN SIDEKICK"/>
    <property type="match status" value="1"/>
</dbReference>
<evidence type="ECO:0000259" key="12">
    <source>
        <dbReference type="PROSITE" id="PS50853"/>
    </source>
</evidence>
<evidence type="ECO:0000256" key="5">
    <source>
        <dbReference type="ARBA" id="ARBA00022729"/>
    </source>
</evidence>
<dbReference type="CDD" id="cd00063">
    <property type="entry name" value="FN3"/>
    <property type="match status" value="3"/>
</dbReference>
<evidence type="ECO:0000256" key="7">
    <source>
        <dbReference type="ARBA" id="ARBA00023136"/>
    </source>
</evidence>
<evidence type="ECO:0000256" key="6">
    <source>
        <dbReference type="ARBA" id="ARBA00022889"/>
    </source>
</evidence>
<name>A0A5N3XCY9_MUNRE</name>
<keyword evidence="5" id="KW-0732">Signal</keyword>
<dbReference type="GO" id="GO:0030424">
    <property type="term" value="C:axon"/>
    <property type="evidence" value="ECO:0007669"/>
    <property type="project" value="TreeGrafter"/>
</dbReference>
<dbReference type="EMBL" id="VCEB01000013">
    <property type="protein sequence ID" value="KAB0370960.1"/>
    <property type="molecule type" value="Genomic_DNA"/>
</dbReference>
<keyword evidence="11" id="KW-1133">Transmembrane helix</keyword>
<dbReference type="InterPro" id="IPR013783">
    <property type="entry name" value="Ig-like_fold"/>
</dbReference>
<evidence type="ECO:0000256" key="11">
    <source>
        <dbReference type="SAM" id="Phobius"/>
    </source>
</evidence>
<evidence type="ECO:0000313" key="14">
    <source>
        <dbReference type="Proteomes" id="UP000326062"/>
    </source>
</evidence>
<feature type="transmembrane region" description="Helical" evidence="11">
    <location>
        <begin position="20"/>
        <end position="42"/>
    </location>
</feature>
<protein>
    <recommendedName>
        <fullName evidence="12">Fibronectin type-III domain-containing protein</fullName>
    </recommendedName>
</protein>
<dbReference type="Proteomes" id="UP000326062">
    <property type="component" value="Chromosome 10"/>
</dbReference>
<feature type="domain" description="Fibronectin type-III" evidence="12">
    <location>
        <begin position="380"/>
        <end position="477"/>
    </location>
</feature>
<keyword evidence="14" id="KW-1185">Reference proteome</keyword>
<evidence type="ECO:0000313" key="13">
    <source>
        <dbReference type="EMBL" id="KAB0370960.1"/>
    </source>
</evidence>
<dbReference type="SUPFAM" id="SSF49265">
    <property type="entry name" value="Fibronectin type III"/>
    <property type="match status" value="2"/>
</dbReference>
<comment type="caution">
    <text evidence="13">The sequence shown here is derived from an EMBL/GenBank/DDBJ whole genome shotgun (WGS) entry which is preliminary data.</text>
</comment>
<feature type="domain" description="Fibronectin type-III" evidence="12">
    <location>
        <begin position="482"/>
        <end position="571"/>
    </location>
</feature>
<evidence type="ECO:0000256" key="8">
    <source>
        <dbReference type="ARBA" id="ARBA00023157"/>
    </source>
</evidence>
<keyword evidence="7 11" id="KW-0472">Membrane</keyword>
<evidence type="ECO:0000256" key="9">
    <source>
        <dbReference type="ARBA" id="ARBA00023180"/>
    </source>
</evidence>
<dbReference type="FunFam" id="2.60.40.10:FF:000054">
    <property type="entry name" value="Contactin 1"/>
    <property type="match status" value="1"/>
</dbReference>
<evidence type="ECO:0000256" key="2">
    <source>
        <dbReference type="ARBA" id="ARBA00009812"/>
    </source>
</evidence>
<dbReference type="GO" id="GO:0007420">
    <property type="term" value="P:brain development"/>
    <property type="evidence" value="ECO:0007669"/>
    <property type="project" value="TreeGrafter"/>
</dbReference>
<dbReference type="PANTHER" id="PTHR44170:SF17">
    <property type="entry name" value="CONTACTIN-5"/>
    <property type="match status" value="1"/>
</dbReference>
<evidence type="ECO:0000256" key="3">
    <source>
        <dbReference type="ARBA" id="ARBA00022475"/>
    </source>
</evidence>
<evidence type="ECO:0000256" key="10">
    <source>
        <dbReference type="ARBA" id="ARBA00023288"/>
    </source>
</evidence>
<feature type="domain" description="Fibronectin type-III" evidence="12">
    <location>
        <begin position="286"/>
        <end position="375"/>
    </location>
</feature>
<accession>A0A5N3XCY9</accession>
<dbReference type="Gene3D" id="2.60.40.10">
    <property type="entry name" value="Immunoglobulins"/>
    <property type="match status" value="3"/>
</dbReference>
<organism evidence="13 14">
    <name type="scientific">Muntiacus reevesi</name>
    <name type="common">Reeves' muntjac</name>
    <name type="synonym">Cervus reevesi</name>
    <dbReference type="NCBI Taxonomy" id="9886"/>
    <lineage>
        <taxon>Eukaryota</taxon>
        <taxon>Metazoa</taxon>
        <taxon>Chordata</taxon>
        <taxon>Craniata</taxon>
        <taxon>Vertebrata</taxon>
        <taxon>Euteleostomi</taxon>
        <taxon>Mammalia</taxon>
        <taxon>Eutheria</taxon>
        <taxon>Laurasiatheria</taxon>
        <taxon>Artiodactyla</taxon>
        <taxon>Ruminantia</taxon>
        <taxon>Pecora</taxon>
        <taxon>Cervidae</taxon>
        <taxon>Muntiacinae</taxon>
        <taxon>Muntiacus</taxon>
    </lineage>
</organism>
<dbReference type="AlphaFoldDB" id="A0A5N3XCY9"/>